<protein>
    <submittedName>
        <fullName evidence="1">Uncharacterized protein</fullName>
    </submittedName>
</protein>
<dbReference type="EMBL" id="ML975465">
    <property type="protein sequence ID" value="KAF1829125.1"/>
    <property type="molecule type" value="Genomic_DNA"/>
</dbReference>
<dbReference type="AlphaFoldDB" id="A0A6A5JWS8"/>
<proteinExistence type="predicted"/>
<name>A0A6A5JWS8_9PLEO</name>
<feature type="non-terminal residue" evidence="1">
    <location>
        <position position="1"/>
    </location>
</feature>
<evidence type="ECO:0000313" key="1">
    <source>
        <dbReference type="EMBL" id="KAF1829125.1"/>
    </source>
</evidence>
<accession>A0A6A5JWS8</accession>
<organism evidence="1 2">
    <name type="scientific">Decorospora gaudefroyi</name>
    <dbReference type="NCBI Taxonomy" id="184978"/>
    <lineage>
        <taxon>Eukaryota</taxon>
        <taxon>Fungi</taxon>
        <taxon>Dikarya</taxon>
        <taxon>Ascomycota</taxon>
        <taxon>Pezizomycotina</taxon>
        <taxon>Dothideomycetes</taxon>
        <taxon>Pleosporomycetidae</taxon>
        <taxon>Pleosporales</taxon>
        <taxon>Pleosporineae</taxon>
        <taxon>Pleosporaceae</taxon>
        <taxon>Decorospora</taxon>
    </lineage>
</organism>
<dbReference type="PANTHER" id="PTHR35179">
    <property type="entry name" value="PROTEIN CBG02620"/>
    <property type="match status" value="1"/>
</dbReference>
<reference evidence="1" key="1">
    <citation type="submission" date="2020-01" db="EMBL/GenBank/DDBJ databases">
        <authorList>
            <consortium name="DOE Joint Genome Institute"/>
            <person name="Haridas S."/>
            <person name="Albert R."/>
            <person name="Binder M."/>
            <person name="Bloem J."/>
            <person name="Labutti K."/>
            <person name="Salamov A."/>
            <person name="Andreopoulos B."/>
            <person name="Baker S.E."/>
            <person name="Barry K."/>
            <person name="Bills G."/>
            <person name="Bluhm B.H."/>
            <person name="Cannon C."/>
            <person name="Castanera R."/>
            <person name="Culley D.E."/>
            <person name="Daum C."/>
            <person name="Ezra D."/>
            <person name="Gonzalez J.B."/>
            <person name="Henrissat B."/>
            <person name="Kuo A."/>
            <person name="Liang C."/>
            <person name="Lipzen A."/>
            <person name="Lutzoni F."/>
            <person name="Magnuson J."/>
            <person name="Mondo S."/>
            <person name="Nolan M."/>
            <person name="Ohm R."/>
            <person name="Pangilinan J."/>
            <person name="Park H.-J."/>
            <person name="Ramirez L."/>
            <person name="Alfaro M."/>
            <person name="Sun H."/>
            <person name="Tritt A."/>
            <person name="Yoshinaga Y."/>
            <person name="Zwiers L.-H."/>
            <person name="Turgeon B.G."/>
            <person name="Goodwin S.B."/>
            <person name="Spatafora J.W."/>
            <person name="Crous P.W."/>
            <person name="Grigoriev I.V."/>
        </authorList>
    </citation>
    <scope>NUCLEOTIDE SEQUENCE</scope>
    <source>
        <strain evidence="1">P77</strain>
    </source>
</reference>
<dbReference type="Proteomes" id="UP000800040">
    <property type="component" value="Unassembled WGS sequence"/>
</dbReference>
<feature type="non-terminal residue" evidence="1">
    <location>
        <position position="220"/>
    </location>
</feature>
<gene>
    <name evidence="1" type="ORF">BDW02DRAFT_457340</name>
</gene>
<dbReference type="OrthoDB" id="420564at2759"/>
<sequence length="220" mass="24343">DTELSTIYVPGTPPMFKKPDSPIALGQDTGSHYVDQHAVKFRQHQFEPAFQAIAVRNPSKRFDDIDIVINRGSMSTLLQFSKGLTSPAFTMTLHTIGKTLIIGRMVKKGQVGSAVGSYGRNFETAWTQQMEPDLQDADGHHRVIQYKLGDLEVVVRHEADAYIPDGAPENEVLLLAAPLGSTIQHTSPHPTSVIRAGRFIPQDRVMELKSNAKSRPVEQM</sequence>
<keyword evidence="2" id="KW-1185">Reference proteome</keyword>
<dbReference type="PANTHER" id="PTHR35179:SF2">
    <property type="entry name" value="START DOMAIN-CONTAINING PROTEIN"/>
    <property type="match status" value="1"/>
</dbReference>
<evidence type="ECO:0000313" key="2">
    <source>
        <dbReference type="Proteomes" id="UP000800040"/>
    </source>
</evidence>